<reference evidence="3" key="1">
    <citation type="journal article" date="2022" name="Int. J. Mol. Sci.">
        <title>Draft Genome of Tanacetum Coccineum: Genomic Comparison of Closely Related Tanacetum-Family Plants.</title>
        <authorList>
            <person name="Yamashiro T."/>
            <person name="Shiraishi A."/>
            <person name="Nakayama K."/>
            <person name="Satake H."/>
        </authorList>
    </citation>
    <scope>NUCLEOTIDE SEQUENCE</scope>
</reference>
<comment type="caution">
    <text evidence="3">The sequence shown here is derived from an EMBL/GenBank/DDBJ whole genome shotgun (WGS) entry which is preliminary data.</text>
</comment>
<evidence type="ECO:0000259" key="2">
    <source>
        <dbReference type="Pfam" id="PF22936"/>
    </source>
</evidence>
<dbReference type="Proteomes" id="UP001151760">
    <property type="component" value="Unassembled WGS sequence"/>
</dbReference>
<protein>
    <recommendedName>
        <fullName evidence="2">Retrovirus-related Pol polyprotein from transposon TNT 1-94-like beta-barrel domain-containing protein</fullName>
    </recommendedName>
</protein>
<name>A0ABQ4Z2J5_9ASTR</name>
<organism evidence="3 4">
    <name type="scientific">Tanacetum coccineum</name>
    <dbReference type="NCBI Taxonomy" id="301880"/>
    <lineage>
        <taxon>Eukaryota</taxon>
        <taxon>Viridiplantae</taxon>
        <taxon>Streptophyta</taxon>
        <taxon>Embryophyta</taxon>
        <taxon>Tracheophyta</taxon>
        <taxon>Spermatophyta</taxon>
        <taxon>Magnoliopsida</taxon>
        <taxon>eudicotyledons</taxon>
        <taxon>Gunneridae</taxon>
        <taxon>Pentapetalae</taxon>
        <taxon>asterids</taxon>
        <taxon>campanulids</taxon>
        <taxon>Asterales</taxon>
        <taxon>Asteraceae</taxon>
        <taxon>Asteroideae</taxon>
        <taxon>Anthemideae</taxon>
        <taxon>Anthemidinae</taxon>
        <taxon>Tanacetum</taxon>
    </lineage>
</organism>
<gene>
    <name evidence="3" type="ORF">Tco_0750387</name>
</gene>
<reference evidence="3" key="2">
    <citation type="submission" date="2022-01" db="EMBL/GenBank/DDBJ databases">
        <authorList>
            <person name="Yamashiro T."/>
            <person name="Shiraishi A."/>
            <person name="Satake H."/>
            <person name="Nakayama K."/>
        </authorList>
    </citation>
    <scope>NUCLEOTIDE SEQUENCE</scope>
</reference>
<dbReference type="InterPro" id="IPR054722">
    <property type="entry name" value="PolX-like_BBD"/>
</dbReference>
<dbReference type="Pfam" id="PF22936">
    <property type="entry name" value="Pol_BBD"/>
    <property type="match status" value="1"/>
</dbReference>
<feature type="domain" description="Retrovirus-related Pol polyprotein from transposon TNT 1-94-like beta-barrel" evidence="2">
    <location>
        <begin position="1"/>
        <end position="64"/>
    </location>
</feature>
<evidence type="ECO:0000313" key="3">
    <source>
        <dbReference type="EMBL" id="GJS83846.1"/>
    </source>
</evidence>
<feature type="region of interest" description="Disordered" evidence="1">
    <location>
        <begin position="112"/>
        <end position="132"/>
    </location>
</feature>
<sequence length="206" mass="23196">MKENLKLLSNFVEKFLGTVMFGNDQIAPIIGYGDLVQGNVTIKRVYYVEGLNHNLFSVGQLCDADLEVAFWKFTCYIRGLKGNDLLTAMEASKRRRSMLDYKIQQLSKCSSKGSGIIPEVPDEPKDNSEHPSDTYVFTMKMEILLEPTSNKLMVGDSDVHTLEDSTLILEILSRRFFLRLNLLDHRSILTGSGGSSKDGDRDTSFQ</sequence>
<feature type="compositionally biased region" description="Basic and acidic residues" evidence="1">
    <location>
        <begin position="122"/>
        <end position="132"/>
    </location>
</feature>
<accession>A0ABQ4Z2J5</accession>
<proteinExistence type="predicted"/>
<dbReference type="EMBL" id="BQNB010010930">
    <property type="protein sequence ID" value="GJS83846.1"/>
    <property type="molecule type" value="Genomic_DNA"/>
</dbReference>
<evidence type="ECO:0000313" key="4">
    <source>
        <dbReference type="Proteomes" id="UP001151760"/>
    </source>
</evidence>
<keyword evidence="4" id="KW-1185">Reference proteome</keyword>
<evidence type="ECO:0000256" key="1">
    <source>
        <dbReference type="SAM" id="MobiDB-lite"/>
    </source>
</evidence>